<evidence type="ECO:0008006" key="7">
    <source>
        <dbReference type="Google" id="ProtNLM"/>
    </source>
</evidence>
<dbReference type="PANTHER" id="PTHR12176:SF59">
    <property type="entry name" value="METHYLTRANSFERASE DOMAIN-CONTAINING PROTEIN-RELATED"/>
    <property type="match status" value="1"/>
</dbReference>
<keyword evidence="4" id="KW-0472">Membrane</keyword>
<feature type="transmembrane region" description="Helical" evidence="4">
    <location>
        <begin position="79"/>
        <end position="98"/>
    </location>
</feature>
<organism evidence="5 6">
    <name type="scientific">Paecilomyces lecythidis</name>
    <dbReference type="NCBI Taxonomy" id="3004212"/>
    <lineage>
        <taxon>Eukaryota</taxon>
        <taxon>Fungi</taxon>
        <taxon>Dikarya</taxon>
        <taxon>Ascomycota</taxon>
        <taxon>Pezizomycotina</taxon>
        <taxon>Eurotiomycetes</taxon>
        <taxon>Eurotiomycetidae</taxon>
        <taxon>Eurotiales</taxon>
        <taxon>Thermoascaceae</taxon>
        <taxon>Paecilomyces</taxon>
    </lineage>
</organism>
<dbReference type="InterPro" id="IPR051419">
    <property type="entry name" value="Lys/N-term_MeTrsfase_sf"/>
</dbReference>
<evidence type="ECO:0000256" key="4">
    <source>
        <dbReference type="SAM" id="Phobius"/>
    </source>
</evidence>
<keyword evidence="4" id="KW-0812">Transmembrane</keyword>
<gene>
    <name evidence="5" type="ORF">Plec18167_004198</name>
</gene>
<dbReference type="PANTHER" id="PTHR12176">
    <property type="entry name" value="SAM-DEPENDENT METHYLTRANSFERASE SUPERFAMILY PROTEIN"/>
    <property type="match status" value="1"/>
</dbReference>
<dbReference type="Pfam" id="PF01564">
    <property type="entry name" value="Spermine_synth"/>
    <property type="match status" value="1"/>
</dbReference>
<protein>
    <recommendedName>
        <fullName evidence="7">Spermine/spermidine synthase</fullName>
    </recommendedName>
</protein>
<accession>A0ABR3XSB7</accession>
<dbReference type="SUPFAM" id="SSF53335">
    <property type="entry name" value="S-adenosyl-L-methionine-dependent methyltransferases"/>
    <property type="match status" value="1"/>
</dbReference>
<comment type="caution">
    <text evidence="5">The sequence shown here is derived from an EMBL/GenBank/DDBJ whole genome shotgun (WGS) entry which is preliminary data.</text>
</comment>
<evidence type="ECO:0000256" key="1">
    <source>
        <dbReference type="ARBA" id="ARBA00008361"/>
    </source>
</evidence>
<keyword evidence="2" id="KW-0489">Methyltransferase</keyword>
<dbReference type="EMBL" id="JAVDPF010000011">
    <property type="protein sequence ID" value="KAL1878903.1"/>
    <property type="molecule type" value="Genomic_DNA"/>
</dbReference>
<dbReference type="Proteomes" id="UP001583193">
    <property type="component" value="Unassembled WGS sequence"/>
</dbReference>
<sequence>MAISLAALRQMILAHPKALAQGLSLLVLAAAYSPVSVLNLSPVYGSAATKLFHRYGMAVTAILGWFLKERIHEMSRGRIARLLPVLAVSIAAIQFLLFKLSSWLGSPFGPVITESFTYYPLLALSIAASAKLIQYATEISRYGETIAEHGPLIASYVVFNLAERISEAFISKVIGSTFLLTRYGLQLVIAALYAITIPSKSLVLTIPLLLLSYTSNVHVPTKHTTAVLNERIQPYGFELIDRRDSLTGYISVLDNLNEGYRVMRADHSLLGGEWTKLPGQYNPKVKDPIYAVFTMLEAVRLVETEPPRPADQDSKALVIGLGIGTTPGSLISHGIDTTIVEIDPVVYYFANKYFHLPHNHTAVIQDAEKFVKKSLASPTSPRYDYIVHDVFTGGAEPINLFTIEFLQQLSDLLKDNGVIAINFAGDLSLYPAGLVVRTIKHVFPSCRIFREDAAMENHPAVDFTNMVVFCTKAAGTPIRFRNPVPADFLGSKARETYLMPKHEIDASAFETIEKGGQRLLKAASVDHIAAFQDRSAIGHWKIMRTVLPDAVWENW</sequence>
<name>A0ABR3XSB7_9EURO</name>
<keyword evidence="6" id="KW-1185">Reference proteome</keyword>
<evidence type="ECO:0000256" key="2">
    <source>
        <dbReference type="ARBA" id="ARBA00022603"/>
    </source>
</evidence>
<dbReference type="Gene3D" id="3.40.50.150">
    <property type="entry name" value="Vaccinia Virus protein VP39"/>
    <property type="match status" value="1"/>
</dbReference>
<evidence type="ECO:0000256" key="3">
    <source>
        <dbReference type="ARBA" id="ARBA00022679"/>
    </source>
</evidence>
<keyword evidence="3" id="KW-0808">Transferase</keyword>
<reference evidence="5 6" key="1">
    <citation type="journal article" date="2024" name="IMA Fungus">
        <title>IMA Genome - F19 : A genome assembly and annotation guide to empower mycologists, including annotated draft genome sequences of Ceratocystis pirilliformis, Diaporthe australafricana, Fusarium ophioides, Paecilomyces lecythidis, and Sporothrix stenoceras.</title>
        <authorList>
            <person name="Aylward J."/>
            <person name="Wilson A.M."/>
            <person name="Visagie C.M."/>
            <person name="Spraker J."/>
            <person name="Barnes I."/>
            <person name="Buitendag C."/>
            <person name="Ceriani C."/>
            <person name="Del Mar Angel L."/>
            <person name="du Plessis D."/>
            <person name="Fuchs T."/>
            <person name="Gasser K."/>
            <person name="Kramer D."/>
            <person name="Li W."/>
            <person name="Munsamy K."/>
            <person name="Piso A."/>
            <person name="Price J.L."/>
            <person name="Sonnekus B."/>
            <person name="Thomas C."/>
            <person name="van der Nest A."/>
            <person name="van Dijk A."/>
            <person name="van Heerden A."/>
            <person name="van Vuuren N."/>
            <person name="Yilmaz N."/>
            <person name="Duong T.A."/>
            <person name="van der Merwe N.A."/>
            <person name="Wingfield M.J."/>
            <person name="Wingfield B.D."/>
        </authorList>
    </citation>
    <scope>NUCLEOTIDE SEQUENCE [LARGE SCALE GENOMIC DNA]</scope>
    <source>
        <strain evidence="5 6">CMW 18167</strain>
    </source>
</reference>
<keyword evidence="4" id="KW-1133">Transmembrane helix</keyword>
<dbReference type="NCBIfam" id="NF037959">
    <property type="entry name" value="MFS_SpdSyn"/>
    <property type="match status" value="1"/>
</dbReference>
<evidence type="ECO:0000313" key="6">
    <source>
        <dbReference type="Proteomes" id="UP001583193"/>
    </source>
</evidence>
<evidence type="ECO:0000313" key="5">
    <source>
        <dbReference type="EMBL" id="KAL1878903.1"/>
    </source>
</evidence>
<proteinExistence type="inferred from homology"/>
<comment type="similarity">
    <text evidence="1">Belongs to the methyltransferase superfamily.</text>
</comment>
<feature type="transmembrane region" description="Helical" evidence="4">
    <location>
        <begin position="47"/>
        <end position="67"/>
    </location>
</feature>
<dbReference type="InterPro" id="IPR029063">
    <property type="entry name" value="SAM-dependent_MTases_sf"/>
</dbReference>